<dbReference type="Proteomes" id="UP000315971">
    <property type="component" value="Unassembled WGS sequence"/>
</dbReference>
<evidence type="ECO:0000313" key="2">
    <source>
        <dbReference type="Proteomes" id="UP000315971"/>
    </source>
</evidence>
<dbReference type="AlphaFoldDB" id="A0A521DMR4"/>
<dbReference type="EMBL" id="FXSZ01000007">
    <property type="protein sequence ID" value="SMO72230.1"/>
    <property type="molecule type" value="Genomic_DNA"/>
</dbReference>
<accession>A0A521DMR4</accession>
<keyword evidence="2" id="KW-1185">Reference proteome</keyword>
<proteinExistence type="predicted"/>
<organism evidence="1 2">
    <name type="scientific">Solitalea koreensis</name>
    <dbReference type="NCBI Taxonomy" id="543615"/>
    <lineage>
        <taxon>Bacteria</taxon>
        <taxon>Pseudomonadati</taxon>
        <taxon>Bacteroidota</taxon>
        <taxon>Sphingobacteriia</taxon>
        <taxon>Sphingobacteriales</taxon>
        <taxon>Sphingobacteriaceae</taxon>
        <taxon>Solitalea</taxon>
    </lineage>
</organism>
<reference evidence="1 2" key="1">
    <citation type="submission" date="2017-05" db="EMBL/GenBank/DDBJ databases">
        <authorList>
            <person name="Varghese N."/>
            <person name="Submissions S."/>
        </authorList>
    </citation>
    <scope>NUCLEOTIDE SEQUENCE [LARGE SCALE GENOMIC DNA]</scope>
    <source>
        <strain evidence="1 2">DSM 21342</strain>
    </source>
</reference>
<name>A0A521DMR4_9SPHI</name>
<evidence type="ECO:0000313" key="1">
    <source>
        <dbReference type="EMBL" id="SMO72230.1"/>
    </source>
</evidence>
<gene>
    <name evidence="1" type="ORF">SAMN06265350_10786</name>
</gene>
<protein>
    <submittedName>
        <fullName evidence="1">Uncharacterized protein</fullName>
    </submittedName>
</protein>
<sequence length="35" mass="4011">MIGALLIIVIFTILQISKNNQLNYLSQSKLIYENT</sequence>